<feature type="domain" description="F-box" evidence="1">
    <location>
        <begin position="4"/>
        <end position="51"/>
    </location>
</feature>
<gene>
    <name evidence="2 4" type="primary">fbxa-7</name>
    <name evidence="2" type="ORF">CELE_T20H9.1</name>
    <name evidence="4" type="ORF">T20H9.1</name>
</gene>
<dbReference type="Bgee" id="WBGene00020637">
    <property type="expression patterns" value="Expressed in pharyngeal muscle cell (C elegans)"/>
</dbReference>
<dbReference type="PROSITE" id="PS50181">
    <property type="entry name" value="FBOX"/>
    <property type="match status" value="1"/>
</dbReference>
<evidence type="ECO:0000259" key="1">
    <source>
        <dbReference type="PROSITE" id="PS50181"/>
    </source>
</evidence>
<dbReference type="SUPFAM" id="SSF81383">
    <property type="entry name" value="F-box domain"/>
    <property type="match status" value="1"/>
</dbReference>
<evidence type="ECO:0000313" key="3">
    <source>
        <dbReference type="Proteomes" id="UP000001940"/>
    </source>
</evidence>
<keyword evidence="3" id="KW-1185">Reference proteome</keyword>
<dbReference type="CTD" id="188664"/>
<dbReference type="PIR" id="T32860">
    <property type="entry name" value="T32860"/>
</dbReference>
<dbReference type="KEGG" id="cel:CELE_T20H9.1"/>
<dbReference type="UCSC" id="T20H9.1">
    <property type="organism name" value="c. elegans"/>
</dbReference>
<dbReference type="WormBase" id="T20H9.1">
    <property type="protein sequence ID" value="CE39410"/>
    <property type="gene ID" value="WBGene00020637"/>
    <property type="gene designation" value="fbxa-7"/>
</dbReference>
<dbReference type="HOGENOM" id="CLU_030831_3_1_1"/>
<organism evidence="2 3">
    <name type="scientific">Caenorhabditis elegans</name>
    <dbReference type="NCBI Taxonomy" id="6239"/>
    <lineage>
        <taxon>Eukaryota</taxon>
        <taxon>Metazoa</taxon>
        <taxon>Ecdysozoa</taxon>
        <taxon>Nematoda</taxon>
        <taxon>Chromadorea</taxon>
        <taxon>Rhabditida</taxon>
        <taxon>Rhabditina</taxon>
        <taxon>Rhabditomorpha</taxon>
        <taxon>Rhabditoidea</taxon>
        <taxon>Rhabditidae</taxon>
        <taxon>Peloderinae</taxon>
        <taxon>Caenorhabditis</taxon>
    </lineage>
</organism>
<dbReference type="PaxDb" id="6239-T20H9.1"/>
<dbReference type="Pfam" id="PF01827">
    <property type="entry name" value="FTH"/>
    <property type="match status" value="1"/>
</dbReference>
<evidence type="ECO:0000313" key="4">
    <source>
        <dbReference type="WormBase" id="T20H9.1"/>
    </source>
</evidence>
<accession>O44892</accession>
<dbReference type="FunCoup" id="O44892">
    <property type="interactions" value="46"/>
</dbReference>
<proteinExistence type="predicted"/>
<dbReference type="Proteomes" id="UP000001940">
    <property type="component" value="Chromosome III"/>
</dbReference>
<dbReference type="InterPro" id="IPR040161">
    <property type="entry name" value="FB224"/>
</dbReference>
<dbReference type="SMART" id="SM00256">
    <property type="entry name" value="FBOX"/>
    <property type="match status" value="1"/>
</dbReference>
<reference evidence="2 3" key="1">
    <citation type="journal article" date="1998" name="Science">
        <title>Genome sequence of the nematode C. elegans: a platform for investigating biology.</title>
        <authorList>
            <consortium name="The C. elegans sequencing consortium"/>
            <person name="Sulson J.E."/>
            <person name="Waterston R."/>
        </authorList>
    </citation>
    <scope>NUCLEOTIDE SEQUENCE [LARGE SCALE GENOMIC DNA]</scope>
    <source>
        <strain evidence="2 3">Bristol N2</strain>
    </source>
</reference>
<dbReference type="AlphaFoldDB" id="O44892"/>
<dbReference type="RefSeq" id="NP_497523.2">
    <property type="nucleotide sequence ID" value="NM_065122.3"/>
</dbReference>
<dbReference type="Pfam" id="PF00646">
    <property type="entry name" value="F-box"/>
    <property type="match status" value="1"/>
</dbReference>
<dbReference type="InterPro" id="IPR036047">
    <property type="entry name" value="F-box-like_dom_sf"/>
</dbReference>
<dbReference type="EMBL" id="BX284603">
    <property type="protein sequence ID" value="CCD67061.1"/>
    <property type="molecule type" value="Genomic_DNA"/>
</dbReference>
<dbReference type="AGR" id="WB:WBGene00020637"/>
<dbReference type="GeneID" id="188664"/>
<dbReference type="PhylomeDB" id="O44892"/>
<name>O44892_CAEEL</name>
<sequence>MSVSPTFLNLPITISAQVLEKVEPVDLLACRKVCRCLRASIDRIGIHFDSICFYLEDKDVTIYFDEIAVNYTSAENRDVRGKYKMIIRATNFTERAFKDLGTALKHARKFYSEKGFIDQAAWATQFIDGALKGNACVFVEKLELHKLLFSEIHSILPYFDAQSLRKVQLWETDVWGQDPNAEENFERITQMEQWQNVKTLGFQGTAFKFSIETLFHFESLSVEFDFFTEENAIKIRDDLMKRDTFRRCEVWFNSSWFSTAQTFDPDGYHGHEYDIDYSNDDGDDFSIRCKRVEFYDGDEEDLNPYELIIEKF</sequence>
<evidence type="ECO:0000313" key="2">
    <source>
        <dbReference type="EMBL" id="CCD67061.1"/>
    </source>
</evidence>
<dbReference type="PANTHER" id="PTHR23015:SF4">
    <property type="entry name" value="DUF38 DOMAIN-CONTAINING PROTEIN-RELATED"/>
    <property type="match status" value="1"/>
</dbReference>
<protein>
    <submittedName>
        <fullName evidence="2">F-box domain-containing protein</fullName>
    </submittedName>
</protein>
<dbReference type="CDD" id="cd22150">
    <property type="entry name" value="F-box_CeFBXA-like"/>
    <property type="match status" value="1"/>
</dbReference>
<dbReference type="PANTHER" id="PTHR23015">
    <property type="entry name" value="UNCHARACTERIZED C.ELEGANS PROTEIN"/>
    <property type="match status" value="1"/>
</dbReference>
<dbReference type="InterPro" id="IPR001810">
    <property type="entry name" value="F-box_dom"/>
</dbReference>
<dbReference type="InParanoid" id="O44892"/>
<dbReference type="InterPro" id="IPR002900">
    <property type="entry name" value="DUF38/FTH_CAE_spp"/>
</dbReference>